<dbReference type="EMBL" id="QZWG01000004">
    <property type="protein sequence ID" value="RZC15973.1"/>
    <property type="molecule type" value="Genomic_DNA"/>
</dbReference>
<dbReference type="InterPro" id="IPR023574">
    <property type="entry name" value="Ribosomal_uL4_dom_sf"/>
</dbReference>
<keyword evidence="5" id="KW-0687">Ribonucleoprotein</keyword>
<accession>A0A445KYR3</accession>
<evidence type="ECO:0000313" key="9">
    <source>
        <dbReference type="Proteomes" id="UP000289340"/>
    </source>
</evidence>
<evidence type="ECO:0000256" key="1">
    <source>
        <dbReference type="ARBA" id="ARBA00010528"/>
    </source>
</evidence>
<keyword evidence="3" id="KW-0694">RNA-binding</keyword>
<name>A0A445KYR3_GLYSO</name>
<dbReference type="GO" id="GO:0005840">
    <property type="term" value="C:ribosome"/>
    <property type="evidence" value="ECO:0007669"/>
    <property type="project" value="UniProtKB-KW"/>
</dbReference>
<evidence type="ECO:0000313" key="8">
    <source>
        <dbReference type="EMBL" id="RZC15973.1"/>
    </source>
</evidence>
<dbReference type="InterPro" id="IPR002136">
    <property type="entry name" value="Ribosomal_uL4"/>
</dbReference>
<dbReference type="Gene3D" id="3.40.1370.10">
    <property type="match status" value="1"/>
</dbReference>
<reference evidence="8 9" key="1">
    <citation type="submission" date="2018-09" db="EMBL/GenBank/DDBJ databases">
        <title>A high-quality reference genome of wild soybean provides a powerful tool to mine soybean genomes.</title>
        <authorList>
            <person name="Xie M."/>
            <person name="Chung C.Y.L."/>
            <person name="Li M.-W."/>
            <person name="Wong F.-L."/>
            <person name="Chan T.-F."/>
            <person name="Lam H.-M."/>
        </authorList>
    </citation>
    <scope>NUCLEOTIDE SEQUENCE [LARGE SCALE GENOMIC DNA]</scope>
    <source>
        <strain evidence="9">cv. W05</strain>
        <tissue evidence="8">Hypocotyl of etiolated seedlings</tissue>
    </source>
</reference>
<comment type="caution">
    <text evidence="8">The sequence shown here is derived from an EMBL/GenBank/DDBJ whole genome shotgun (WGS) entry which is preliminary data.</text>
</comment>
<comment type="similarity">
    <text evidence="1">Belongs to the universal ribosomal protein uL4 family.</text>
</comment>
<dbReference type="Pfam" id="PF00573">
    <property type="entry name" value="Ribosomal_L4"/>
    <property type="match status" value="1"/>
</dbReference>
<gene>
    <name evidence="8" type="ORF">D0Y65_009309</name>
</gene>
<keyword evidence="2" id="KW-0699">rRNA-binding</keyword>
<dbReference type="SUPFAM" id="SSF52166">
    <property type="entry name" value="Ribosomal protein L4"/>
    <property type="match status" value="1"/>
</dbReference>
<keyword evidence="4 8" id="KW-0689">Ribosomal protein</keyword>
<dbReference type="InterPro" id="IPR013005">
    <property type="entry name" value="Ribosomal_uL4-like"/>
</dbReference>
<evidence type="ECO:0000256" key="3">
    <source>
        <dbReference type="ARBA" id="ARBA00022884"/>
    </source>
</evidence>
<keyword evidence="9" id="KW-1185">Reference proteome</keyword>
<organism evidence="8 9">
    <name type="scientific">Glycine soja</name>
    <name type="common">Wild soybean</name>
    <dbReference type="NCBI Taxonomy" id="3848"/>
    <lineage>
        <taxon>Eukaryota</taxon>
        <taxon>Viridiplantae</taxon>
        <taxon>Streptophyta</taxon>
        <taxon>Embryophyta</taxon>
        <taxon>Tracheophyta</taxon>
        <taxon>Spermatophyta</taxon>
        <taxon>Magnoliopsida</taxon>
        <taxon>eudicotyledons</taxon>
        <taxon>Gunneridae</taxon>
        <taxon>Pentapetalae</taxon>
        <taxon>rosids</taxon>
        <taxon>fabids</taxon>
        <taxon>Fabales</taxon>
        <taxon>Fabaceae</taxon>
        <taxon>Papilionoideae</taxon>
        <taxon>50 kb inversion clade</taxon>
        <taxon>NPAAA clade</taxon>
        <taxon>indigoferoid/millettioid clade</taxon>
        <taxon>Phaseoleae</taxon>
        <taxon>Glycine</taxon>
        <taxon>Glycine subgen. Soja</taxon>
    </lineage>
</organism>
<evidence type="ECO:0000256" key="5">
    <source>
        <dbReference type="ARBA" id="ARBA00023274"/>
    </source>
</evidence>
<dbReference type="GO" id="GO:0006412">
    <property type="term" value="P:translation"/>
    <property type="evidence" value="ECO:0007669"/>
    <property type="project" value="InterPro"/>
</dbReference>
<proteinExistence type="inferred from homology"/>
<evidence type="ECO:0000256" key="6">
    <source>
        <dbReference type="ARBA" id="ARBA00035208"/>
    </source>
</evidence>
<sequence>MASLSLSLSTPTTPTSLSFTSSSIFFSSHQFHTHNNSFKSNNFPILPSKNPLSISCKASPPLPVLNFSGEKVGESFLDLRFAPPDTARVVVHHAVVTDLQNKRRGTASTLTRGEVRGGGRKPFPQKKTSRAYRPCGGVIFGPKAHDWCIKINCKEKRLAISTAVANVVASAVVVEDFAAEFAEKLKTKEFIAAMKLLQERE</sequence>
<dbReference type="PANTHER" id="PTHR10746:SF17">
    <property type="entry name" value="LARGE RIBOSOMAL SUBUNIT PROTEIN UL4C"/>
    <property type="match status" value="1"/>
</dbReference>
<dbReference type="GO" id="GO:1990904">
    <property type="term" value="C:ribonucleoprotein complex"/>
    <property type="evidence" value="ECO:0007669"/>
    <property type="project" value="UniProtKB-KW"/>
</dbReference>
<dbReference type="Gramene" id="XM_028374508.1">
    <property type="protein sequence ID" value="XP_028230309.1"/>
    <property type="gene ID" value="LOC114410524"/>
</dbReference>
<dbReference type="GO" id="GO:0019843">
    <property type="term" value="F:rRNA binding"/>
    <property type="evidence" value="ECO:0007669"/>
    <property type="project" value="UniProtKB-KW"/>
</dbReference>
<evidence type="ECO:0000256" key="7">
    <source>
        <dbReference type="ARBA" id="ARBA00035387"/>
    </source>
</evidence>
<evidence type="ECO:0000256" key="4">
    <source>
        <dbReference type="ARBA" id="ARBA00022980"/>
    </source>
</evidence>
<dbReference type="AlphaFoldDB" id="A0A445KYR3"/>
<dbReference type="GO" id="GO:0003735">
    <property type="term" value="F:structural constituent of ribosome"/>
    <property type="evidence" value="ECO:0007669"/>
    <property type="project" value="InterPro"/>
</dbReference>
<protein>
    <recommendedName>
        <fullName evidence="6">Large ribosomal subunit protein uL4c</fullName>
    </recommendedName>
    <alternativeName>
        <fullName evidence="7">50S ribosomal protein L4, chloroplastic</fullName>
    </alternativeName>
</protein>
<dbReference type="Proteomes" id="UP000289340">
    <property type="component" value="Chromosome 4"/>
</dbReference>
<dbReference type="PANTHER" id="PTHR10746">
    <property type="entry name" value="50S RIBOSOMAL PROTEIN L4"/>
    <property type="match status" value="1"/>
</dbReference>
<evidence type="ECO:0000256" key="2">
    <source>
        <dbReference type="ARBA" id="ARBA00022730"/>
    </source>
</evidence>